<keyword evidence="1" id="KW-0012">Acyltransferase</keyword>
<evidence type="ECO:0000313" key="2">
    <source>
        <dbReference type="Proteomes" id="UP001631969"/>
    </source>
</evidence>
<sequence length="190" mass="22213">MFKHQINGQLDLRLLHYCHADEVYECVDRNRSHLERWFPWVKLTTDSGAIRKFIEAELHRYAKNNGFSAGIFYEDRYIGNISFHDVNWNTKLSSIGYWLVSDYEGKGIMTSCCRALIHHGFEVMGLNKIEIRARTDNNRSRAIPLKLGFREEGILRSVSYYHDEYYDHVVYGLLRDEWKGASDEAVGGLN</sequence>
<proteinExistence type="predicted"/>
<dbReference type="EC" id="2.3.-.-" evidence="1"/>
<dbReference type="Proteomes" id="UP001631969">
    <property type="component" value="Unassembled WGS sequence"/>
</dbReference>
<protein>
    <submittedName>
        <fullName evidence="1">GNAT family N-acetyltransferase</fullName>
        <ecNumber evidence="1">2.3.-.-</ecNumber>
    </submittedName>
</protein>
<reference evidence="1" key="1">
    <citation type="submission" date="2024-12" db="EMBL/GenBank/DDBJ databases">
        <authorList>
            <person name="Wu N."/>
        </authorList>
    </citation>
    <scope>NUCLEOTIDE SEQUENCE</scope>
    <source>
        <strain evidence="1">P15</strain>
    </source>
</reference>
<keyword evidence="2" id="KW-1185">Reference proteome</keyword>
<organism evidence="1 2">
    <name type="scientific">Paenibacillus mesotrionivorans</name>
    <dbReference type="NCBI Taxonomy" id="3160968"/>
    <lineage>
        <taxon>Bacteria</taxon>
        <taxon>Bacillati</taxon>
        <taxon>Bacillota</taxon>
        <taxon>Bacilli</taxon>
        <taxon>Bacillales</taxon>
        <taxon>Paenibacillaceae</taxon>
        <taxon>Paenibacillus</taxon>
    </lineage>
</organism>
<keyword evidence="1" id="KW-0808">Transferase</keyword>
<dbReference type="EMBL" id="JBJURJ010000008">
    <property type="protein sequence ID" value="MFM9329258.1"/>
    <property type="molecule type" value="Genomic_DNA"/>
</dbReference>
<gene>
    <name evidence="1" type="ORF">ACI1P1_13260</name>
</gene>
<accession>A0ACC7NX33</accession>
<evidence type="ECO:0000313" key="1">
    <source>
        <dbReference type="EMBL" id="MFM9329258.1"/>
    </source>
</evidence>
<name>A0ACC7NX33_9BACL</name>
<comment type="caution">
    <text evidence="1">The sequence shown here is derived from an EMBL/GenBank/DDBJ whole genome shotgun (WGS) entry which is preliminary data.</text>
</comment>